<dbReference type="GO" id="GO:0022900">
    <property type="term" value="P:electron transport chain"/>
    <property type="evidence" value="ECO:0007669"/>
    <property type="project" value="InterPro"/>
</dbReference>
<dbReference type="GO" id="GO:0009055">
    <property type="term" value="F:electron transfer activity"/>
    <property type="evidence" value="ECO:0007669"/>
    <property type="project" value="InterPro"/>
</dbReference>
<feature type="signal peptide" evidence="1">
    <location>
        <begin position="1"/>
        <end position="22"/>
    </location>
</feature>
<dbReference type="EMBL" id="LNKT01000012">
    <property type="protein sequence ID" value="KYJ86695.1"/>
    <property type="molecule type" value="Genomic_DNA"/>
</dbReference>
<proteinExistence type="predicted"/>
<evidence type="ECO:0000313" key="3">
    <source>
        <dbReference type="Proteomes" id="UP000075359"/>
    </source>
</evidence>
<comment type="caution">
    <text evidence="2">The sequence shown here is derived from an EMBL/GenBank/DDBJ whole genome shotgun (WGS) entry which is preliminary data.</text>
</comment>
<protein>
    <recommendedName>
        <fullName evidence="4">Cytochrome C</fullName>
    </recommendedName>
</protein>
<dbReference type="Proteomes" id="UP000075359">
    <property type="component" value="Unassembled WGS sequence"/>
</dbReference>
<keyword evidence="1" id="KW-0732">Signal</keyword>
<feature type="chain" id="PRO_5007578479" description="Cytochrome C" evidence="1">
    <location>
        <begin position="23"/>
        <end position="130"/>
    </location>
</feature>
<dbReference type="GO" id="GO:0020037">
    <property type="term" value="F:heme binding"/>
    <property type="evidence" value="ECO:0007669"/>
    <property type="project" value="InterPro"/>
</dbReference>
<dbReference type="SUPFAM" id="SSF47175">
    <property type="entry name" value="Cytochromes"/>
    <property type="match status" value="1"/>
</dbReference>
<reference evidence="2 3" key="1">
    <citation type="submission" date="2015-11" db="EMBL/GenBank/DDBJ databases">
        <title>Draft genome of Sulfurovum riftiae 1812E, a member of the Epsilonproteobacteria isolated from the tube of the deep-sea hydrothermal vent tubewom Riftia pachyptila.</title>
        <authorList>
            <person name="Vetriani C."/>
            <person name="Giovannelli D."/>
        </authorList>
    </citation>
    <scope>NUCLEOTIDE SEQUENCE [LARGE SCALE GENOMIC DNA]</scope>
    <source>
        <strain evidence="2 3">1812E</strain>
    </source>
</reference>
<name>A0A151CGL8_9BACT</name>
<dbReference type="InterPro" id="IPR010980">
    <property type="entry name" value="Cyt_c/b562"/>
</dbReference>
<gene>
    <name evidence="2" type="ORF">AS592_07670</name>
</gene>
<dbReference type="AlphaFoldDB" id="A0A151CGL8"/>
<evidence type="ECO:0000313" key="2">
    <source>
        <dbReference type="EMBL" id="KYJ86695.1"/>
    </source>
</evidence>
<organism evidence="2 3">
    <name type="scientific">Sulfurovum riftiae</name>
    <dbReference type="NCBI Taxonomy" id="1630136"/>
    <lineage>
        <taxon>Bacteria</taxon>
        <taxon>Pseudomonadati</taxon>
        <taxon>Campylobacterota</taxon>
        <taxon>Epsilonproteobacteria</taxon>
        <taxon>Campylobacterales</taxon>
        <taxon>Sulfurovaceae</taxon>
        <taxon>Sulfurovum</taxon>
    </lineage>
</organism>
<dbReference type="OrthoDB" id="5334360at2"/>
<evidence type="ECO:0000256" key="1">
    <source>
        <dbReference type="SAM" id="SignalP"/>
    </source>
</evidence>
<dbReference type="STRING" id="1630136.AS592_07670"/>
<dbReference type="RefSeq" id="WP_067329915.1">
    <property type="nucleotide sequence ID" value="NZ_LNKT01000012.1"/>
</dbReference>
<accession>A0A151CGL8</accession>
<dbReference type="GO" id="GO:0005506">
    <property type="term" value="F:iron ion binding"/>
    <property type="evidence" value="ECO:0007669"/>
    <property type="project" value="InterPro"/>
</dbReference>
<sequence length="130" mass="14839">MKRTLLAFITLAALTSSLYAYSQEDRIKDMRTMADALAEVQKGILYNNKKLVHDGIENLKKASKNIEITPKSDMDYSATFAKSQAVNIFRYANKVNLSMDEGKKHSALTNYTKVMNQCISCHNKIRKWNQ</sequence>
<keyword evidence="3" id="KW-1185">Reference proteome</keyword>
<evidence type="ECO:0008006" key="4">
    <source>
        <dbReference type="Google" id="ProtNLM"/>
    </source>
</evidence>